<reference evidence="2 3" key="1">
    <citation type="journal article" date="2016" name="Environ. Microbiol.">
        <title>Genomic resolution of a cold subsurface aquifer community provides metabolic insights for novel microbes adapted to high CO concentrations.</title>
        <authorList>
            <person name="Probst A.J."/>
            <person name="Castelle C.J."/>
            <person name="Singh A."/>
            <person name="Brown C.T."/>
            <person name="Anantharaman K."/>
            <person name="Sharon I."/>
            <person name="Hug L.A."/>
            <person name="Burstein D."/>
            <person name="Emerson J.B."/>
            <person name="Thomas B.C."/>
            <person name="Banfield J.F."/>
        </authorList>
    </citation>
    <scope>NUCLEOTIDE SEQUENCE [LARGE SCALE GENOMIC DNA]</scope>
    <source>
        <strain evidence="2">CG2_30_40_21</strain>
    </source>
</reference>
<evidence type="ECO:0000313" key="2">
    <source>
        <dbReference type="EMBL" id="OIP43772.1"/>
    </source>
</evidence>
<proteinExistence type="predicted"/>
<gene>
    <name evidence="2" type="ORF">AUJ95_00120</name>
</gene>
<dbReference type="Pfam" id="PF07589">
    <property type="entry name" value="PEP-CTERM"/>
    <property type="match status" value="1"/>
</dbReference>
<dbReference type="InterPro" id="IPR013424">
    <property type="entry name" value="Ice-binding_C"/>
</dbReference>
<feature type="domain" description="Ice-binding protein C-terminal" evidence="1">
    <location>
        <begin position="43"/>
        <end position="61"/>
    </location>
</feature>
<sequence length="77" mass="8268">MLSGFGYRIIQPSAHGNLTFYASGSTINTGLPTPGQSQGQTTPIPEPATIVLLGMGLFTMAYHYLQAWKGRRIQVGV</sequence>
<evidence type="ECO:0000259" key="1">
    <source>
        <dbReference type="Pfam" id="PF07589"/>
    </source>
</evidence>
<comment type="caution">
    <text evidence="2">The sequence shown here is derived from an EMBL/GenBank/DDBJ whole genome shotgun (WGS) entry which is preliminary data.</text>
</comment>
<dbReference type="NCBIfam" id="TIGR02595">
    <property type="entry name" value="PEP_CTERM"/>
    <property type="match status" value="1"/>
</dbReference>
<dbReference type="AlphaFoldDB" id="A0A1J5E5R6"/>
<dbReference type="Proteomes" id="UP000183085">
    <property type="component" value="Unassembled WGS sequence"/>
</dbReference>
<protein>
    <recommendedName>
        <fullName evidence="1">Ice-binding protein C-terminal domain-containing protein</fullName>
    </recommendedName>
</protein>
<name>A0A1J5E5R6_9BACT</name>
<accession>A0A1J5E5R6</accession>
<organism evidence="2 3">
    <name type="scientific">Candidatus Desantisbacteria bacterium CG2_30_40_21</name>
    <dbReference type="NCBI Taxonomy" id="1817895"/>
    <lineage>
        <taxon>Bacteria</taxon>
        <taxon>Candidatus Desantisiibacteriota</taxon>
    </lineage>
</organism>
<evidence type="ECO:0000313" key="3">
    <source>
        <dbReference type="Proteomes" id="UP000183085"/>
    </source>
</evidence>
<dbReference type="EMBL" id="MNYI01000005">
    <property type="protein sequence ID" value="OIP43772.1"/>
    <property type="molecule type" value="Genomic_DNA"/>
</dbReference>